<proteinExistence type="predicted"/>
<evidence type="ECO:0000256" key="3">
    <source>
        <dbReference type="ARBA" id="ARBA00023136"/>
    </source>
</evidence>
<evidence type="ECO:0000313" key="8">
    <source>
        <dbReference type="Proteomes" id="UP001327219"/>
    </source>
</evidence>
<reference evidence="7 8" key="1">
    <citation type="submission" date="2022-11" db="EMBL/GenBank/DDBJ databases">
        <title>Host association and intracellularity evolved multiple times independently in the Rickettsiales.</title>
        <authorList>
            <person name="Castelli M."/>
            <person name="Nardi T."/>
            <person name="Gammuto L."/>
            <person name="Bellinzona G."/>
            <person name="Sabaneyeva E."/>
            <person name="Potekhin A."/>
            <person name="Serra V."/>
            <person name="Petroni G."/>
            <person name="Sassera D."/>
        </authorList>
    </citation>
    <scope>NUCLEOTIDE SEQUENCE [LARGE SCALE GENOMIC DNA]</scope>
    <source>
        <strain evidence="7 8">NDG2</strain>
    </source>
</reference>
<dbReference type="Proteomes" id="UP001327219">
    <property type="component" value="Chromosome"/>
</dbReference>
<keyword evidence="2" id="KW-0121">Carboxypeptidase</keyword>
<evidence type="ECO:0000313" key="7">
    <source>
        <dbReference type="EMBL" id="WPX97062.1"/>
    </source>
</evidence>
<keyword evidence="3 4" id="KW-0472">Membrane</keyword>
<organism evidence="7 8">
    <name type="scientific">Candidatus Bandiella euplotis</name>
    <dbReference type="NCBI Taxonomy" id="1664265"/>
    <lineage>
        <taxon>Bacteria</taxon>
        <taxon>Pseudomonadati</taxon>
        <taxon>Pseudomonadota</taxon>
        <taxon>Alphaproteobacteria</taxon>
        <taxon>Rickettsiales</taxon>
        <taxon>Candidatus Midichloriaceae</taxon>
        <taxon>Candidatus Bandiella</taxon>
    </lineage>
</organism>
<dbReference type="PANTHER" id="PTHR30627">
    <property type="entry name" value="PEPTIDOGLYCAN D,D-TRANSPEPTIDASE"/>
    <property type="match status" value="1"/>
</dbReference>
<dbReference type="EMBL" id="CP110820">
    <property type="protein sequence ID" value="WPX97062.1"/>
    <property type="molecule type" value="Genomic_DNA"/>
</dbReference>
<dbReference type="SUPFAM" id="SSF56519">
    <property type="entry name" value="Penicillin binding protein dimerisation domain"/>
    <property type="match status" value="1"/>
</dbReference>
<feature type="domain" description="Penicillin-binding protein transpeptidase" evidence="5">
    <location>
        <begin position="226"/>
        <end position="527"/>
    </location>
</feature>
<dbReference type="PANTHER" id="PTHR30627:SF1">
    <property type="entry name" value="PEPTIDOGLYCAN D,D-TRANSPEPTIDASE FTSI"/>
    <property type="match status" value="1"/>
</dbReference>
<name>A0ABZ0UMA3_9RICK</name>
<dbReference type="Gene3D" id="1.10.150.770">
    <property type="match status" value="1"/>
</dbReference>
<dbReference type="InterPro" id="IPR001460">
    <property type="entry name" value="PCN-bd_Tpept"/>
</dbReference>
<dbReference type="InterPro" id="IPR036138">
    <property type="entry name" value="PBP_dimer_sf"/>
</dbReference>
<keyword evidence="2" id="KW-0645">Protease</keyword>
<dbReference type="Pfam" id="PF00905">
    <property type="entry name" value="Transpeptidase"/>
    <property type="match status" value="1"/>
</dbReference>
<feature type="domain" description="Penicillin-binding protein dimerisation" evidence="6">
    <location>
        <begin position="68"/>
        <end position="174"/>
    </location>
</feature>
<feature type="transmembrane region" description="Helical" evidence="4">
    <location>
        <begin position="27"/>
        <end position="49"/>
    </location>
</feature>
<gene>
    <name evidence="7" type="ORF">Bandiella_01203</name>
</gene>
<dbReference type="InterPro" id="IPR005311">
    <property type="entry name" value="PBP_dimer"/>
</dbReference>
<keyword evidence="4" id="KW-1133">Transmembrane helix</keyword>
<comment type="subcellular location">
    <subcellularLocation>
        <location evidence="1">Membrane</location>
    </subcellularLocation>
</comment>
<dbReference type="InterPro" id="IPR050515">
    <property type="entry name" value="Beta-lactam/transpept"/>
</dbReference>
<dbReference type="InterPro" id="IPR012338">
    <property type="entry name" value="Beta-lactam/transpept-like"/>
</dbReference>
<accession>A0ABZ0UMA3</accession>
<keyword evidence="8" id="KW-1185">Reference proteome</keyword>
<keyword evidence="2" id="KW-0378">Hydrolase</keyword>
<keyword evidence="4" id="KW-0812">Transmembrane</keyword>
<protein>
    <submittedName>
        <fullName evidence="7">Peptidoglycan synthase FtsI</fullName>
    </submittedName>
</protein>
<dbReference type="Gene3D" id="3.90.1310.10">
    <property type="entry name" value="Penicillin-binding protein 2a (Domain 2)"/>
    <property type="match status" value="1"/>
</dbReference>
<dbReference type="SUPFAM" id="SSF56601">
    <property type="entry name" value="beta-lactamase/transpeptidase-like"/>
    <property type="match status" value="1"/>
</dbReference>
<sequence>MTGFKIIHVKEQLDCEMLRISRRRVQIVFCAVLTVMLTLVLRICDLSIFNFGEFHHTSSSYSKSLHMRNNIVDRNGIILASTLPTASAYINPTHFINPEESLSMIAREIDVNQKEIREKLRISKNFIWLKRHITPHEQQKLHNLGMPGVYFVKDQKRIYPHKNLFSHIIGLVDIDNNGISGIESSFNKSLQDPNEQAVQISLDSKIQYIVKQELENAITTHSAIGGTAIVMDVHTGELISIVSLPDFDPSNIGNINSKKLFNQATLGVYEMGSVLKPMTLAMALDSGKINIREHFDVSTPLKINHYQINDYRGKGGFLSVPEVLMYSSNRGVVQMIRKVGVKKQKEYLKKLGLLSKISLEIPETSSPIYPSDARWKELSSATISFGHGISMTPVHLVQAFSAIVNKGIFRKATLIKGNNDEIEGRKVFSSNTSALMNKMLRRTAEDGSAKKASFNDYLVGAKTGTAEKIINGRYNKNLNIALCAGAFPINDPKYSILVLIDEPKPNKINFGFATGGQVSAPVISNIVSRIAPILNIAPIDTTDPKIIEALYIDYQPMYKRYADAR</sequence>
<evidence type="ECO:0000259" key="5">
    <source>
        <dbReference type="Pfam" id="PF00905"/>
    </source>
</evidence>
<dbReference type="Pfam" id="PF03717">
    <property type="entry name" value="PBP_dimer"/>
    <property type="match status" value="1"/>
</dbReference>
<evidence type="ECO:0000256" key="4">
    <source>
        <dbReference type="SAM" id="Phobius"/>
    </source>
</evidence>
<dbReference type="Gene3D" id="3.30.450.330">
    <property type="match status" value="1"/>
</dbReference>
<evidence type="ECO:0000256" key="2">
    <source>
        <dbReference type="ARBA" id="ARBA00022645"/>
    </source>
</evidence>
<evidence type="ECO:0000259" key="6">
    <source>
        <dbReference type="Pfam" id="PF03717"/>
    </source>
</evidence>
<evidence type="ECO:0000256" key="1">
    <source>
        <dbReference type="ARBA" id="ARBA00004370"/>
    </source>
</evidence>
<dbReference type="Gene3D" id="3.40.710.10">
    <property type="entry name" value="DD-peptidase/beta-lactamase superfamily"/>
    <property type="match status" value="1"/>
</dbReference>